<evidence type="ECO:0000313" key="2">
    <source>
        <dbReference type="EMBL" id="CAK9207685.1"/>
    </source>
</evidence>
<proteinExistence type="predicted"/>
<keyword evidence="3" id="KW-1185">Reference proteome</keyword>
<accession>A0ABP0TXP6</accession>
<evidence type="ECO:0000313" key="3">
    <source>
        <dbReference type="Proteomes" id="UP001497512"/>
    </source>
</evidence>
<dbReference type="Proteomes" id="UP001497512">
    <property type="component" value="Chromosome 16"/>
</dbReference>
<name>A0ABP0TXP6_9BRYO</name>
<reference evidence="2" key="1">
    <citation type="submission" date="2024-02" db="EMBL/GenBank/DDBJ databases">
        <authorList>
            <consortium name="ELIXIR-Norway"/>
            <consortium name="Elixir Norway"/>
        </authorList>
    </citation>
    <scope>NUCLEOTIDE SEQUENCE</scope>
</reference>
<organism evidence="2 3">
    <name type="scientific">Sphagnum troendelagicum</name>
    <dbReference type="NCBI Taxonomy" id="128251"/>
    <lineage>
        <taxon>Eukaryota</taxon>
        <taxon>Viridiplantae</taxon>
        <taxon>Streptophyta</taxon>
        <taxon>Embryophyta</taxon>
        <taxon>Bryophyta</taxon>
        <taxon>Sphagnophytina</taxon>
        <taxon>Sphagnopsida</taxon>
        <taxon>Sphagnales</taxon>
        <taxon>Sphagnaceae</taxon>
        <taxon>Sphagnum</taxon>
    </lineage>
</organism>
<sequence>MGFHLWFYGLFSTFSLSFFLQRHPDKFVQWNSFKEKSWMGFISLIHRAHGGQWRDEQEATRELGASYEEALWDPFFIQQNQHSVTKVCIM</sequence>
<protein>
    <submittedName>
        <fullName evidence="2">Uncharacterized protein</fullName>
    </submittedName>
</protein>
<feature type="signal peptide" evidence="1">
    <location>
        <begin position="1"/>
        <end position="17"/>
    </location>
</feature>
<feature type="chain" id="PRO_5046496931" evidence="1">
    <location>
        <begin position="18"/>
        <end position="90"/>
    </location>
</feature>
<dbReference type="EMBL" id="OZ019908">
    <property type="protein sequence ID" value="CAK9207685.1"/>
    <property type="molecule type" value="Genomic_DNA"/>
</dbReference>
<gene>
    <name evidence="2" type="ORF">CSSPTR1EN2_LOCUS8930</name>
</gene>
<keyword evidence="1" id="KW-0732">Signal</keyword>
<evidence type="ECO:0000256" key="1">
    <source>
        <dbReference type="SAM" id="SignalP"/>
    </source>
</evidence>